<evidence type="ECO:0000256" key="2">
    <source>
        <dbReference type="ARBA" id="ARBA00010617"/>
    </source>
</evidence>
<organism evidence="5 6">
    <name type="scientific">Streptomyces sparsogenes DSM 40356</name>
    <dbReference type="NCBI Taxonomy" id="1331668"/>
    <lineage>
        <taxon>Bacteria</taxon>
        <taxon>Bacillati</taxon>
        <taxon>Actinomycetota</taxon>
        <taxon>Actinomycetes</taxon>
        <taxon>Kitasatosporales</taxon>
        <taxon>Streptomycetaceae</taxon>
        <taxon>Streptomyces</taxon>
    </lineage>
</organism>
<keyword evidence="3 4" id="KW-0349">Heme</keyword>
<dbReference type="GO" id="GO:0005506">
    <property type="term" value="F:iron ion binding"/>
    <property type="evidence" value="ECO:0007669"/>
    <property type="project" value="InterPro"/>
</dbReference>
<dbReference type="InterPro" id="IPR050121">
    <property type="entry name" value="Cytochrome_P450_monoxygenase"/>
</dbReference>
<keyword evidence="4" id="KW-0560">Oxidoreductase</keyword>
<comment type="cofactor">
    <cofactor evidence="1 3">
        <name>heme</name>
        <dbReference type="ChEBI" id="CHEBI:30413"/>
    </cofactor>
</comment>
<sequence>MVLVNHPDHFQHVLVDAHANYDKDNFLYRAVQTVFRGGLVSNPGGERWRARRRMMQPSFNRGSIVDLSPGMTELTGRLLDRWAARDDPDAVVDVSADIRDLALKIALRSLFGVEAGADVAAFERNFLELNTIIGNFFRFPFPPLSRRPRLRALIQDMDGFVDRLVTDREADPAERRDLFSALLAMTHHTSGVNLTRQELLGEILSTIVSGYETSSNSMAWVFYRLARHPEIQRRVQEEVDRVLEGRALTLESLSELTYTRMVIDETLRLHTPAWQTMRRAIADDEIGGYRIPQGSSVYLNFLTYHRHPEFWPDPDRFDPERFAPENAAKRPRNVYQPFGSGPRYCIGKYFALTEMQIVVAMLAQTFTLTVPPGQPPVGFAPLVTLHPKGGIRLRLARR</sequence>
<dbReference type="EMBL" id="ASQP01000085">
    <property type="protein sequence ID" value="OMI40495.1"/>
    <property type="molecule type" value="Genomic_DNA"/>
</dbReference>
<feature type="binding site" description="axial binding residue" evidence="3">
    <location>
        <position position="345"/>
    </location>
    <ligand>
        <name>heme</name>
        <dbReference type="ChEBI" id="CHEBI:30413"/>
    </ligand>
    <ligandPart>
        <name>Fe</name>
        <dbReference type="ChEBI" id="CHEBI:18248"/>
    </ligandPart>
</feature>
<dbReference type="PRINTS" id="PR00385">
    <property type="entry name" value="P450"/>
</dbReference>
<evidence type="ECO:0000313" key="6">
    <source>
        <dbReference type="Proteomes" id="UP000186168"/>
    </source>
</evidence>
<evidence type="ECO:0000256" key="1">
    <source>
        <dbReference type="ARBA" id="ARBA00001971"/>
    </source>
</evidence>
<reference evidence="5 6" key="1">
    <citation type="submission" date="2013-05" db="EMBL/GenBank/DDBJ databases">
        <title>Genome sequence of Streptomyces sparsogenes DSM 40356.</title>
        <authorList>
            <person name="Coyne S."/>
            <person name="Seebeck F.P."/>
        </authorList>
    </citation>
    <scope>NUCLEOTIDE SEQUENCE [LARGE SCALE GENOMIC DNA]</scope>
    <source>
        <strain evidence="5 6">DSM 40356</strain>
    </source>
</reference>
<dbReference type="InterPro" id="IPR001128">
    <property type="entry name" value="Cyt_P450"/>
</dbReference>
<dbReference type="Proteomes" id="UP000186168">
    <property type="component" value="Unassembled WGS sequence"/>
</dbReference>
<dbReference type="InterPro" id="IPR017972">
    <property type="entry name" value="Cyt_P450_CS"/>
</dbReference>
<name>A0A1R1SQD5_9ACTN</name>
<dbReference type="PRINTS" id="PR00463">
    <property type="entry name" value="EP450I"/>
</dbReference>
<dbReference type="GO" id="GO:0004497">
    <property type="term" value="F:monooxygenase activity"/>
    <property type="evidence" value="ECO:0007669"/>
    <property type="project" value="UniProtKB-KW"/>
</dbReference>
<keyword evidence="6" id="KW-1185">Reference proteome</keyword>
<dbReference type="InterPro" id="IPR036396">
    <property type="entry name" value="Cyt_P450_sf"/>
</dbReference>
<dbReference type="InterPro" id="IPR002401">
    <property type="entry name" value="Cyt_P450_E_grp-I"/>
</dbReference>
<dbReference type="AlphaFoldDB" id="A0A1R1SQD5"/>
<protein>
    <submittedName>
        <fullName evidence="5">Cytochrome P450</fullName>
    </submittedName>
</protein>
<dbReference type="Pfam" id="PF00067">
    <property type="entry name" value="p450"/>
    <property type="match status" value="1"/>
</dbReference>
<dbReference type="GO" id="GO:0016705">
    <property type="term" value="F:oxidoreductase activity, acting on paired donors, with incorporation or reduction of molecular oxygen"/>
    <property type="evidence" value="ECO:0007669"/>
    <property type="project" value="InterPro"/>
</dbReference>
<comment type="caution">
    <text evidence="5">The sequence shown here is derived from an EMBL/GenBank/DDBJ whole genome shotgun (WGS) entry which is preliminary data.</text>
</comment>
<dbReference type="GO" id="GO:0020037">
    <property type="term" value="F:heme binding"/>
    <property type="evidence" value="ECO:0007669"/>
    <property type="project" value="InterPro"/>
</dbReference>
<accession>A0A1R1SQD5</accession>
<keyword evidence="3 4" id="KW-0479">Metal-binding</keyword>
<dbReference type="STRING" id="67365.GCA_001704635_00123"/>
<evidence type="ECO:0000256" key="4">
    <source>
        <dbReference type="RuleBase" id="RU000461"/>
    </source>
</evidence>
<gene>
    <name evidence="5" type="ORF">SPAR_05575</name>
</gene>
<evidence type="ECO:0000256" key="3">
    <source>
        <dbReference type="PIRSR" id="PIRSR602401-1"/>
    </source>
</evidence>
<dbReference type="Gene3D" id="1.10.630.10">
    <property type="entry name" value="Cytochrome P450"/>
    <property type="match status" value="1"/>
</dbReference>
<keyword evidence="4" id="KW-0503">Monooxygenase</keyword>
<dbReference type="PROSITE" id="PS00086">
    <property type="entry name" value="CYTOCHROME_P450"/>
    <property type="match status" value="1"/>
</dbReference>
<evidence type="ECO:0000313" key="5">
    <source>
        <dbReference type="EMBL" id="OMI40495.1"/>
    </source>
</evidence>
<dbReference type="SUPFAM" id="SSF48264">
    <property type="entry name" value="Cytochrome P450"/>
    <property type="match status" value="1"/>
</dbReference>
<keyword evidence="3 4" id="KW-0408">Iron</keyword>
<comment type="similarity">
    <text evidence="2 4">Belongs to the cytochrome P450 family.</text>
</comment>
<dbReference type="PANTHER" id="PTHR24305:SF166">
    <property type="entry name" value="CYTOCHROME P450 12A4, MITOCHONDRIAL-RELATED"/>
    <property type="match status" value="1"/>
</dbReference>
<dbReference type="PANTHER" id="PTHR24305">
    <property type="entry name" value="CYTOCHROME P450"/>
    <property type="match status" value="1"/>
</dbReference>
<proteinExistence type="inferred from homology"/>